<evidence type="ECO:0000313" key="2">
    <source>
        <dbReference type="Proteomes" id="UP000823388"/>
    </source>
</evidence>
<evidence type="ECO:0000313" key="1">
    <source>
        <dbReference type="EMBL" id="KAG2646291.1"/>
    </source>
</evidence>
<comment type="caution">
    <text evidence="1">The sequence shown here is derived from an EMBL/GenBank/DDBJ whole genome shotgun (WGS) entry which is preliminary data.</text>
</comment>
<accession>A0A8T0W9Z1</accession>
<dbReference type="AlphaFoldDB" id="A0A8T0W9Z1"/>
<sequence length="173" mass="19163">MDRRPSSIAACGQWRPPLLAAPPDLRPVGSSGDGSLCRSHYCSLAFFGLLFSVIQNVHANRAIYIWGQVVFLPAMIFHAPFLFSPSPPSDTQSEEHNKDPTRTFRVQTRFSSGEVRGSLCTLGRHEAGSKASHRAATQGVRGIELRPCLVVFKIPKLYKISHHIESLNACMKY</sequence>
<organism evidence="1 2">
    <name type="scientific">Panicum virgatum</name>
    <name type="common">Blackwell switchgrass</name>
    <dbReference type="NCBI Taxonomy" id="38727"/>
    <lineage>
        <taxon>Eukaryota</taxon>
        <taxon>Viridiplantae</taxon>
        <taxon>Streptophyta</taxon>
        <taxon>Embryophyta</taxon>
        <taxon>Tracheophyta</taxon>
        <taxon>Spermatophyta</taxon>
        <taxon>Magnoliopsida</taxon>
        <taxon>Liliopsida</taxon>
        <taxon>Poales</taxon>
        <taxon>Poaceae</taxon>
        <taxon>PACMAD clade</taxon>
        <taxon>Panicoideae</taxon>
        <taxon>Panicodae</taxon>
        <taxon>Paniceae</taxon>
        <taxon>Panicinae</taxon>
        <taxon>Panicum</taxon>
        <taxon>Panicum sect. Hiantes</taxon>
    </lineage>
</organism>
<protein>
    <submittedName>
        <fullName evidence="1">Uncharacterized protein</fullName>
    </submittedName>
</protein>
<proteinExistence type="predicted"/>
<keyword evidence="2" id="KW-1185">Reference proteome</keyword>
<reference evidence="1" key="1">
    <citation type="submission" date="2020-05" db="EMBL/GenBank/DDBJ databases">
        <title>WGS assembly of Panicum virgatum.</title>
        <authorList>
            <person name="Lovell J.T."/>
            <person name="Jenkins J."/>
            <person name="Shu S."/>
            <person name="Juenger T.E."/>
            <person name="Schmutz J."/>
        </authorList>
    </citation>
    <scope>NUCLEOTIDE SEQUENCE</scope>
    <source>
        <strain evidence="1">AP13</strain>
    </source>
</reference>
<name>A0A8T0W9Z1_PANVG</name>
<gene>
    <name evidence="1" type="ORF">PVAP13_2KG499700</name>
</gene>
<dbReference type="EMBL" id="CM029039">
    <property type="protein sequence ID" value="KAG2646291.1"/>
    <property type="molecule type" value="Genomic_DNA"/>
</dbReference>
<dbReference type="Proteomes" id="UP000823388">
    <property type="component" value="Chromosome 2K"/>
</dbReference>